<comment type="caution">
    <text evidence="4">The sequence shown here is derived from an EMBL/GenBank/DDBJ whole genome shotgun (WGS) entry which is preliminary data.</text>
</comment>
<organism evidence="4 5">
    <name type="scientific">Phytophthora fragariae</name>
    <dbReference type="NCBI Taxonomy" id="53985"/>
    <lineage>
        <taxon>Eukaryota</taxon>
        <taxon>Sar</taxon>
        <taxon>Stramenopiles</taxon>
        <taxon>Oomycota</taxon>
        <taxon>Peronosporomycetes</taxon>
        <taxon>Peronosporales</taxon>
        <taxon>Peronosporaceae</taxon>
        <taxon>Phytophthora</taxon>
    </lineage>
</organism>
<feature type="domain" description="SWIM-type" evidence="3">
    <location>
        <begin position="99"/>
        <end position="131"/>
    </location>
</feature>
<dbReference type="PANTHER" id="PTHR31569">
    <property type="entry name" value="SWIM-TYPE DOMAIN-CONTAINING PROTEIN"/>
    <property type="match status" value="1"/>
</dbReference>
<dbReference type="InterPro" id="IPR052579">
    <property type="entry name" value="Zinc_finger_SWIM"/>
</dbReference>
<proteinExistence type="predicted"/>
<keyword evidence="1" id="KW-0479">Metal-binding</keyword>
<accession>A0A6G0JV14</accession>
<protein>
    <recommendedName>
        <fullName evidence="3">SWIM-type domain-containing protein</fullName>
    </recommendedName>
</protein>
<evidence type="ECO:0000256" key="2">
    <source>
        <dbReference type="SAM" id="MobiDB-lite"/>
    </source>
</evidence>
<dbReference type="PANTHER" id="PTHR31569:SF4">
    <property type="entry name" value="SWIM-TYPE DOMAIN-CONTAINING PROTEIN"/>
    <property type="match status" value="1"/>
</dbReference>
<dbReference type="InterPro" id="IPR007527">
    <property type="entry name" value="Znf_SWIM"/>
</dbReference>
<dbReference type="PROSITE" id="PS50966">
    <property type="entry name" value="ZF_SWIM"/>
    <property type="match status" value="1"/>
</dbReference>
<evidence type="ECO:0000313" key="5">
    <source>
        <dbReference type="Proteomes" id="UP000488956"/>
    </source>
</evidence>
<feature type="compositionally biased region" description="Basic and acidic residues" evidence="2">
    <location>
        <begin position="272"/>
        <end position="283"/>
    </location>
</feature>
<sequence>MKEILKPEMALDECVDTLMFLQAVAEMQYAKKITDVGQMRYNGADEELDKLAREVSAFAYRLVEQQYWLSKDRKTHYELKEIHSSLFVLTSGDDAATTYHVDTSRYRCSCVFMKTMLLPCRHVMYWRLMQGKSAIPLRYIEPRWKLSCKLNQPVTEEEVADLDIACTKFQIRESAMAGRDYRVLNGSTKYNHALERGRSIADIMSRNGTSVFREMMNALERFEDIVKDGVAPLVGREGHWMDPLSLTQLSQFDLTPTTEVVVKSSETTKVSSDTKHETEHDSGDDPPLTQRSPVNPCSSVTPATLQVPPTTHQVPAGTARVTPVTSGVPPVPSEVPPGTLGVPPASTYQQQFIRIVAVIPARVRLDEKQRIKRGKQTAAKLVQGTLAPVPSVQNIVTLLDEDYTYEDAHRALPAISIRDVPKTKKAIAGSYTSEECNDDVRFVFPERFVAKAQSSIMTFRKTLLTKGEGAEDSVGVRVPRFGIFHHKDIVAMNRWHTCMGYLAETEVAINWASNTSIKRIGIPDELSDGVNEVGERENAIRQLLLRGGRSTPFGEVPYRSLLTFREDVWMDDNTMCHGLALLQRENSNVGVINPICMRFKEQDVKLKVATAGNPFRETNDMVLLPLHIDETIGAGLCSTFAATAVESRFSIHCKRQSQSITMRAKHS</sequence>
<keyword evidence="1" id="KW-0863">Zinc-finger</keyword>
<dbReference type="AlphaFoldDB" id="A0A6G0JV14"/>
<keyword evidence="1" id="KW-0862">Zinc</keyword>
<feature type="region of interest" description="Disordered" evidence="2">
    <location>
        <begin position="262"/>
        <end position="329"/>
    </location>
</feature>
<dbReference type="EMBL" id="QXFX01003615">
    <property type="protein sequence ID" value="KAE9067964.1"/>
    <property type="molecule type" value="Genomic_DNA"/>
</dbReference>
<evidence type="ECO:0000256" key="1">
    <source>
        <dbReference type="PROSITE-ProRule" id="PRU00325"/>
    </source>
</evidence>
<evidence type="ECO:0000259" key="3">
    <source>
        <dbReference type="PROSITE" id="PS50966"/>
    </source>
</evidence>
<dbReference type="Proteomes" id="UP000488956">
    <property type="component" value="Unassembled WGS sequence"/>
</dbReference>
<gene>
    <name evidence="4" type="ORF">PF010_g27258</name>
</gene>
<reference evidence="4 5" key="1">
    <citation type="submission" date="2018-09" db="EMBL/GenBank/DDBJ databases">
        <title>Genomic investigation of the strawberry pathogen Phytophthora fragariae indicates pathogenicity is determined by transcriptional variation in three key races.</title>
        <authorList>
            <person name="Adams T.M."/>
            <person name="Armitage A.D."/>
            <person name="Sobczyk M.K."/>
            <person name="Bates H.J."/>
            <person name="Dunwell J.M."/>
            <person name="Nellist C.F."/>
            <person name="Harrison R.J."/>
        </authorList>
    </citation>
    <scope>NUCLEOTIDE SEQUENCE [LARGE SCALE GENOMIC DNA]</scope>
    <source>
        <strain evidence="4 5">ONT-3</strain>
    </source>
</reference>
<feature type="compositionally biased region" description="Low complexity" evidence="2">
    <location>
        <begin position="262"/>
        <end position="271"/>
    </location>
</feature>
<feature type="compositionally biased region" description="Polar residues" evidence="2">
    <location>
        <begin position="289"/>
        <end position="313"/>
    </location>
</feature>
<name>A0A6G0JV14_9STRA</name>
<dbReference type="GO" id="GO:0008270">
    <property type="term" value="F:zinc ion binding"/>
    <property type="evidence" value="ECO:0007669"/>
    <property type="project" value="UniProtKB-KW"/>
</dbReference>
<evidence type="ECO:0000313" key="4">
    <source>
        <dbReference type="EMBL" id="KAE9067964.1"/>
    </source>
</evidence>